<dbReference type="AlphaFoldDB" id="A0A7Y9W4G8"/>
<gene>
    <name evidence="2" type="ORF">GGD41_000786</name>
</gene>
<dbReference type="RefSeq" id="WP_179703327.1">
    <property type="nucleotide sequence ID" value="NZ_JACCAU010000001.1"/>
</dbReference>
<dbReference type="EMBL" id="JACCAU010000001">
    <property type="protein sequence ID" value="NYH13558.1"/>
    <property type="molecule type" value="Genomic_DNA"/>
</dbReference>
<evidence type="ECO:0000313" key="2">
    <source>
        <dbReference type="EMBL" id="NYH13558.1"/>
    </source>
</evidence>
<evidence type="ECO:0000259" key="1">
    <source>
        <dbReference type="Pfam" id="PF12220"/>
    </source>
</evidence>
<feature type="domain" description="U1 small nuclear ribonucleoprotein of 70kDa N-terminal" evidence="1">
    <location>
        <begin position="2"/>
        <end position="75"/>
    </location>
</feature>
<proteinExistence type="predicted"/>
<evidence type="ECO:0000313" key="3">
    <source>
        <dbReference type="Proteomes" id="UP000572540"/>
    </source>
</evidence>
<name>A0A7Y9W4G8_9BURK</name>
<sequence length="85" mass="10244">MFKTCPHCQIIKTADQFHRDRQKSDGLSTYCRECRNEMNREAYQQLTTEQRRARNKATYEASREWKLKRQSERYHARKAQQGSSS</sequence>
<reference evidence="2 3" key="1">
    <citation type="submission" date="2020-07" db="EMBL/GenBank/DDBJ databases">
        <title>Exploring microbial biodiversity for novel pathways involved in the catabolism of aromatic compounds derived from lignin.</title>
        <authorList>
            <person name="Elkins J."/>
        </authorList>
    </citation>
    <scope>NUCLEOTIDE SEQUENCE [LARGE SCALE GENOMIC DNA]</scope>
    <source>
        <strain evidence="2 3">H2C3B</strain>
    </source>
</reference>
<dbReference type="Proteomes" id="UP000572540">
    <property type="component" value="Unassembled WGS sequence"/>
</dbReference>
<dbReference type="InterPro" id="IPR022023">
    <property type="entry name" value="U1snRNP70_N"/>
</dbReference>
<comment type="caution">
    <text evidence="2">The sequence shown here is derived from an EMBL/GenBank/DDBJ whole genome shotgun (WGS) entry which is preliminary data.</text>
</comment>
<dbReference type="Pfam" id="PF12220">
    <property type="entry name" value="U1snRNP70_N"/>
    <property type="match status" value="1"/>
</dbReference>
<accession>A0A7Y9W4G8</accession>
<organism evidence="2 3">
    <name type="scientific">Paraburkholderia bryophila</name>
    <dbReference type="NCBI Taxonomy" id="420952"/>
    <lineage>
        <taxon>Bacteria</taxon>
        <taxon>Pseudomonadati</taxon>
        <taxon>Pseudomonadota</taxon>
        <taxon>Betaproteobacteria</taxon>
        <taxon>Burkholderiales</taxon>
        <taxon>Burkholderiaceae</taxon>
        <taxon>Paraburkholderia</taxon>
    </lineage>
</organism>
<protein>
    <recommendedName>
        <fullName evidence="1">U1 small nuclear ribonucleoprotein of 70kDa N-terminal domain-containing protein</fullName>
    </recommendedName>
</protein>